<dbReference type="InterPro" id="IPR051682">
    <property type="entry name" value="Mito_Persulfide_Diox"/>
</dbReference>
<feature type="domain" description="Rhodanese" evidence="2">
    <location>
        <begin position="372"/>
        <end position="455"/>
    </location>
</feature>
<dbReference type="InterPro" id="IPR001763">
    <property type="entry name" value="Rhodanese-like_dom"/>
</dbReference>
<dbReference type="SMART" id="SM00849">
    <property type="entry name" value="Lactamase_B"/>
    <property type="match status" value="1"/>
</dbReference>
<proteinExistence type="predicted"/>
<sequence>MPTVHPTIVPIDTPTLGDRSYLAHDGRVALVVDPQRDIDRVLAVAYAAGVRITHVFETHIHNDYLTGGYALAEVTGAAYHVNADDPVAFDRVPVRDGDLIAVGPDMRVRVLATPGHTFTHLSYVLEHKTDGVWITVGVFTGGSLLHGAVGRPDLLGARHARALAAHQHASAHRLARLPDAARVLPTHGFGSFCAATQSAADASTIGAERITNPALTTVDTETFIAELLAGLDAWPAYYARMAPANTDGPGPSELAMPRRADAAAIRQAVDAGEWVIDLRHRVAFAAGHVAGTINVGLDGSFATYLGWIVPADATLTLLAETPAQILEARRELSRIGVDPAAQATGGIEALAGNRPLRSHPRAGFADLAQVSHHRPVVVLDVRRDLEYAAGHLSGAVHIPVHELRDRLAEVPDGEVWVHCAAGYRASIAASMLAAAGRRVVHVDDDFENAVHQPDGSVFEPAVVEVAGMAGTGEAIR</sequence>
<protein>
    <submittedName>
        <fullName evidence="3">MBL fold metallo-hydrolase</fullName>
    </submittedName>
</protein>
<dbReference type="Gene3D" id="3.60.15.10">
    <property type="entry name" value="Ribonuclease Z/Hydroxyacylglutathione hydrolase-like"/>
    <property type="match status" value="1"/>
</dbReference>
<evidence type="ECO:0000259" key="2">
    <source>
        <dbReference type="PROSITE" id="PS50206"/>
    </source>
</evidence>
<name>A0ABN2TA35_9ACTN</name>
<dbReference type="Proteomes" id="UP001499854">
    <property type="component" value="Unassembled WGS sequence"/>
</dbReference>
<dbReference type="InterPro" id="IPR036873">
    <property type="entry name" value="Rhodanese-like_dom_sf"/>
</dbReference>
<dbReference type="Gene3D" id="3.40.250.10">
    <property type="entry name" value="Rhodanese-like domain"/>
    <property type="match status" value="2"/>
</dbReference>
<dbReference type="SUPFAM" id="SSF56281">
    <property type="entry name" value="Metallo-hydrolase/oxidoreductase"/>
    <property type="match status" value="1"/>
</dbReference>
<dbReference type="InterPro" id="IPR036866">
    <property type="entry name" value="RibonucZ/Hydroxyglut_hydro"/>
</dbReference>
<evidence type="ECO:0000313" key="3">
    <source>
        <dbReference type="EMBL" id="GAA2001176.1"/>
    </source>
</evidence>
<dbReference type="InterPro" id="IPR044528">
    <property type="entry name" value="POD-like_MBL-fold"/>
</dbReference>
<dbReference type="Pfam" id="PF00581">
    <property type="entry name" value="Rhodanese"/>
    <property type="match status" value="1"/>
</dbReference>
<reference evidence="3 4" key="1">
    <citation type="journal article" date="2019" name="Int. J. Syst. Evol. Microbiol.">
        <title>The Global Catalogue of Microorganisms (GCM) 10K type strain sequencing project: providing services to taxonomists for standard genome sequencing and annotation.</title>
        <authorList>
            <consortium name="The Broad Institute Genomics Platform"/>
            <consortium name="The Broad Institute Genome Sequencing Center for Infectious Disease"/>
            <person name="Wu L."/>
            <person name="Ma J."/>
        </authorList>
    </citation>
    <scope>NUCLEOTIDE SEQUENCE [LARGE SCALE GENOMIC DNA]</scope>
    <source>
        <strain evidence="3 4">JCM 16013</strain>
    </source>
</reference>
<dbReference type="RefSeq" id="WP_344662299.1">
    <property type="nucleotide sequence ID" value="NZ_BAAAQM010000070.1"/>
</dbReference>
<dbReference type="PANTHER" id="PTHR43084">
    <property type="entry name" value="PERSULFIDE DIOXYGENASE ETHE1"/>
    <property type="match status" value="1"/>
</dbReference>
<keyword evidence="4" id="KW-1185">Reference proteome</keyword>
<dbReference type="InterPro" id="IPR001279">
    <property type="entry name" value="Metallo-B-lactamas"/>
</dbReference>
<gene>
    <name evidence="3" type="ORF">GCM10009838_78640</name>
</gene>
<dbReference type="PROSITE" id="PS50206">
    <property type="entry name" value="RHODANESE_3"/>
    <property type="match status" value="1"/>
</dbReference>
<dbReference type="PANTHER" id="PTHR43084:SF1">
    <property type="entry name" value="PERSULFIDE DIOXYGENASE ETHE1, MITOCHONDRIAL"/>
    <property type="match status" value="1"/>
</dbReference>
<comment type="caution">
    <text evidence="3">The sequence shown here is derived from an EMBL/GenBank/DDBJ whole genome shotgun (WGS) entry which is preliminary data.</text>
</comment>
<organism evidence="3 4">
    <name type="scientific">Catenulispora subtropica</name>
    <dbReference type="NCBI Taxonomy" id="450798"/>
    <lineage>
        <taxon>Bacteria</taxon>
        <taxon>Bacillati</taxon>
        <taxon>Actinomycetota</taxon>
        <taxon>Actinomycetes</taxon>
        <taxon>Catenulisporales</taxon>
        <taxon>Catenulisporaceae</taxon>
        <taxon>Catenulispora</taxon>
    </lineage>
</organism>
<dbReference type="CDD" id="cd07724">
    <property type="entry name" value="POD-like_MBL-fold"/>
    <property type="match status" value="1"/>
</dbReference>
<keyword evidence="1" id="KW-0479">Metal-binding</keyword>
<dbReference type="SUPFAM" id="SSF52821">
    <property type="entry name" value="Rhodanese/Cell cycle control phosphatase"/>
    <property type="match status" value="2"/>
</dbReference>
<dbReference type="SMART" id="SM00450">
    <property type="entry name" value="RHOD"/>
    <property type="match status" value="1"/>
</dbReference>
<accession>A0ABN2TA35</accession>
<evidence type="ECO:0000256" key="1">
    <source>
        <dbReference type="ARBA" id="ARBA00022723"/>
    </source>
</evidence>
<dbReference type="EMBL" id="BAAAQM010000070">
    <property type="protein sequence ID" value="GAA2001176.1"/>
    <property type="molecule type" value="Genomic_DNA"/>
</dbReference>
<evidence type="ECO:0000313" key="4">
    <source>
        <dbReference type="Proteomes" id="UP001499854"/>
    </source>
</evidence>